<dbReference type="Gene3D" id="3.30.1590.10">
    <property type="entry name" value="Maltooligosyl trehalose synthase, domain 2"/>
    <property type="match status" value="1"/>
</dbReference>
<dbReference type="InterPro" id="IPR006047">
    <property type="entry name" value="GH13_cat_dom"/>
</dbReference>
<dbReference type="InterPro" id="IPR013797">
    <property type="entry name" value="Maltooligo_trehalose_synth_4"/>
</dbReference>
<dbReference type="OrthoDB" id="9805159at2"/>
<dbReference type="Proteomes" id="UP000277766">
    <property type="component" value="Unassembled WGS sequence"/>
</dbReference>
<proteinExistence type="predicted"/>
<sequence length="787" mass="85519">MNIPANTYRLQITPDAGLEHAAQTLDYLHQLGVHWVYLSPILRSSESSDHGYDVTDPTGVDPARGGPEALAELAQAAHQRGMGVLVDIVPNHQGVAVPEHNPWWWSVLQEGQGSRYAAAFDIDWAAGEGKLLLPVLADEADLAALRLEGGHLYYHDLKLPLAAGSWKEGDEPAEVHERQHYRLIDWRRGDAELNYRRFFTITTLAGVRVENPDVLEASHTEILRWVHSGLVDGLRIDHPDGLRDPASYLQALQDLTGGVYTVVEKILEPGEELPAHWATQGTTGYDALAEIDRLLTDPAGEVPLTDLDTRLRGGEALDWAALTHGTKRAVTDTTLHAEVERLARSAAQDGLSLDHTTLVDALSEVLANFGVYRSYLPHGQEELAGALQRAADRRPDLQGALDALAPVLGLNAATDADLSETARRLQQTSGMVMAKGVEDTAFYRYSRLTSLNEVGSDPSQFALTPEEVHAAFARRLEHWPHGLTALSTHDTKRSEGVRARIKVLAELPGEWESLVLAVQEAVKGSDADIGDGPLLNLTLQAVVGAWPVSAERAGDYAVKAAREAGLHTTWLDPDPAFEGRLAQLVRRLTEGDLQARLEQFAGATKGPGYSNALAQKLIALTMPGVPDVYQGSEVWSPALVDPDNRRPVDYAALSERLAALDQDEPGYGEPGPRSAITIDGHGDVKLLLTSRALRLRRDHPELFGGYTPMQATGAQAEHAFAFNRGGVVAVATRLPVGLARQGGWGDTALILPEGEYEEVLTHRPFGGTVLLRDLLDHYPVALLRQLG</sequence>
<dbReference type="Gene3D" id="1.10.10.470">
    <property type="entry name" value="Maltooligosyl trehalose synthase, domain 4"/>
    <property type="match status" value="1"/>
</dbReference>
<name>A0A431VS15_9DEIO</name>
<dbReference type="Gene3D" id="3.20.20.80">
    <property type="entry name" value="Glycosidases"/>
    <property type="match status" value="1"/>
</dbReference>
<dbReference type="InterPro" id="IPR017853">
    <property type="entry name" value="GH"/>
</dbReference>
<comment type="caution">
    <text evidence="2">The sequence shown here is derived from an EMBL/GenBank/DDBJ whole genome shotgun (WGS) entry which is preliminary data.</text>
</comment>
<evidence type="ECO:0000313" key="2">
    <source>
        <dbReference type="EMBL" id="RTR26022.1"/>
    </source>
</evidence>
<protein>
    <submittedName>
        <fullName evidence="2">Malto-oligosyltrehalose synthase</fullName>
    </submittedName>
</protein>
<gene>
    <name evidence="2" type="primary">treY</name>
    <name evidence="2" type="ORF">EJ104_09235</name>
</gene>
<dbReference type="Gene3D" id="1.10.150.200">
    <property type="entry name" value="Maltooligosyl trehalose synthase, domain 3"/>
    <property type="match status" value="1"/>
</dbReference>
<dbReference type="RefSeq" id="WP_126352437.1">
    <property type="nucleotide sequence ID" value="NZ_CP086382.1"/>
</dbReference>
<dbReference type="CDD" id="cd11336">
    <property type="entry name" value="AmyAc_MTSase"/>
    <property type="match status" value="1"/>
</dbReference>
<accession>A0A431VS15</accession>
<dbReference type="AlphaFoldDB" id="A0A431VS15"/>
<dbReference type="EMBL" id="RXPE01000019">
    <property type="protein sequence ID" value="RTR26022.1"/>
    <property type="molecule type" value="Genomic_DNA"/>
</dbReference>
<dbReference type="SMART" id="SM00642">
    <property type="entry name" value="Aamy"/>
    <property type="match status" value="1"/>
</dbReference>
<dbReference type="Pfam" id="PF00128">
    <property type="entry name" value="Alpha-amylase"/>
    <property type="match status" value="1"/>
</dbReference>
<feature type="domain" description="Glycosyl hydrolase family 13 catalytic" evidence="1">
    <location>
        <begin position="11"/>
        <end position="664"/>
    </location>
</feature>
<organism evidence="2 3">
    <name type="scientific">Deinococcus radiophilus</name>
    <dbReference type="NCBI Taxonomy" id="32062"/>
    <lineage>
        <taxon>Bacteria</taxon>
        <taxon>Thermotogati</taxon>
        <taxon>Deinococcota</taxon>
        <taxon>Deinococci</taxon>
        <taxon>Deinococcales</taxon>
        <taxon>Deinococcaceae</taxon>
        <taxon>Deinococcus</taxon>
    </lineage>
</organism>
<evidence type="ECO:0000313" key="3">
    <source>
        <dbReference type="Proteomes" id="UP000277766"/>
    </source>
</evidence>
<dbReference type="PANTHER" id="PTHR10357:SF216">
    <property type="entry name" value="MALTOOLIGOSYL TREHALOSE SYNTHASE-RELATED"/>
    <property type="match status" value="1"/>
</dbReference>
<dbReference type="InterPro" id="IPR012767">
    <property type="entry name" value="Trehalose_TreY"/>
</dbReference>
<dbReference type="GO" id="GO:0047470">
    <property type="term" value="F:(1,4)-alpha-D-glucan 1-alpha-D-glucosylmutase activity"/>
    <property type="evidence" value="ECO:0007669"/>
    <property type="project" value="TreeGrafter"/>
</dbReference>
<reference evidence="2 3" key="1">
    <citation type="submission" date="2018-12" db="EMBL/GenBank/DDBJ databases">
        <title>Deinococcus radiophilus ATCC 27603 genome sequencing and assembly.</title>
        <authorList>
            <person name="Maclea K.S."/>
            <person name="Maynard C.R."/>
        </authorList>
    </citation>
    <scope>NUCLEOTIDE SEQUENCE [LARGE SCALE GENOMIC DNA]</scope>
    <source>
        <strain evidence="2 3">ATCC 27603</strain>
    </source>
</reference>
<dbReference type="NCBIfam" id="TIGR02401">
    <property type="entry name" value="trehalose_TreY"/>
    <property type="match status" value="1"/>
</dbReference>
<evidence type="ECO:0000259" key="1">
    <source>
        <dbReference type="SMART" id="SM00642"/>
    </source>
</evidence>
<dbReference type="GO" id="GO:0030980">
    <property type="term" value="P:alpha-glucan catabolic process"/>
    <property type="evidence" value="ECO:0007669"/>
    <property type="project" value="TreeGrafter"/>
</dbReference>
<dbReference type="GO" id="GO:0005992">
    <property type="term" value="P:trehalose biosynthetic process"/>
    <property type="evidence" value="ECO:0007669"/>
    <property type="project" value="TreeGrafter"/>
</dbReference>
<dbReference type="SUPFAM" id="SSF51445">
    <property type="entry name" value="(Trans)glycosidases"/>
    <property type="match status" value="1"/>
</dbReference>
<dbReference type="PANTHER" id="PTHR10357">
    <property type="entry name" value="ALPHA-AMYLASE FAMILY MEMBER"/>
    <property type="match status" value="1"/>
</dbReference>
<keyword evidence="3" id="KW-1185">Reference proteome</keyword>